<evidence type="ECO:0000256" key="1">
    <source>
        <dbReference type="SAM" id="MobiDB-lite"/>
    </source>
</evidence>
<protein>
    <submittedName>
        <fullName evidence="4">Ig-like domain repeat protein</fullName>
    </submittedName>
</protein>
<accession>A0A541BAD1</accession>
<comment type="caution">
    <text evidence="4">The sequence shown here is derived from an EMBL/GenBank/DDBJ whole genome shotgun (WGS) entry which is preliminary data.</text>
</comment>
<dbReference type="InterPro" id="IPR013783">
    <property type="entry name" value="Ig-like_fold"/>
</dbReference>
<feature type="signal peptide" evidence="2">
    <location>
        <begin position="1"/>
        <end position="44"/>
    </location>
</feature>
<reference evidence="4 5" key="1">
    <citation type="submission" date="2019-06" db="EMBL/GenBank/DDBJ databases">
        <title>Rhodococcus spaelei sp. nov., isolated from a cave.</title>
        <authorList>
            <person name="Lee S.D."/>
        </authorList>
    </citation>
    <scope>NUCLEOTIDE SEQUENCE [LARGE SCALE GENOMIC DNA]</scope>
    <source>
        <strain evidence="4 5">C9-5</strain>
    </source>
</reference>
<evidence type="ECO:0000256" key="2">
    <source>
        <dbReference type="SAM" id="SignalP"/>
    </source>
</evidence>
<dbReference type="Gene3D" id="2.60.40.10">
    <property type="entry name" value="Immunoglobulins"/>
    <property type="match status" value="3"/>
</dbReference>
<keyword evidence="5" id="KW-1185">Reference proteome</keyword>
<evidence type="ECO:0000313" key="5">
    <source>
        <dbReference type="Proteomes" id="UP000316256"/>
    </source>
</evidence>
<dbReference type="Pfam" id="PF16640">
    <property type="entry name" value="Big_3_5"/>
    <property type="match status" value="3"/>
</dbReference>
<dbReference type="InterPro" id="IPR032109">
    <property type="entry name" value="Big_3_5"/>
</dbReference>
<feature type="domain" description="Bacterial Ig-like" evidence="3">
    <location>
        <begin position="386"/>
        <end position="468"/>
    </location>
</feature>
<sequence length="586" mass="57093">MTIRHRRIFDSGVSMSHASTRAAAALAAAALTAGGLLLAAPATAAPTTASFNAACWGKFKSLLDTTDKTIATGVTVDAPASVVTGSTFTYRLQPAPMSLPRNGENLRIRSSVSRIKFDYEIPAGAQFVSATVVPGTGVNLGGAAPTVTRVAETGSPSATGTILRLSGNNETVGNGPATNDGAEGGIVVTSADSGDTSYQLPAIEVTAVAGPAGGTVQPKVRTAGNAANYKADENFYTSLVREKDPVFSVSYWSATRCSPRDNAGAALNVGAGPLATINVTAPPNATTSTALAAPATANNGVAVDLTATVSPAPAGGTVQFKDGDANIGDPVALTGTTATLSHAFGTDGAHAVTAVYSGAPGFAGSTSEARTVTVNTVDVATTTTLTTPTHAKTGVAVSIAATVSPAPAGGTVQFLDGGAPLGAPVAVSGSVAVLAHTFDTAGSHSITASFSGVRGFASSTASARTVAVSVPAPNEAATTTSLNAPATAAPDQATTLTATVAPGQAGGTVQFFDGTTAIGGPVALGGGTATLSHAFTTVGAHGVTAVYSGAAGFLGSSSDARVVNVSAPSTPGTGGGTGSLDSLFGR</sequence>
<feature type="chain" id="PRO_5021721013" evidence="2">
    <location>
        <begin position="45"/>
        <end position="586"/>
    </location>
</feature>
<evidence type="ECO:0000259" key="3">
    <source>
        <dbReference type="Pfam" id="PF16640"/>
    </source>
</evidence>
<feature type="domain" description="Bacterial Ig-like" evidence="3">
    <location>
        <begin position="483"/>
        <end position="565"/>
    </location>
</feature>
<evidence type="ECO:0000313" key="4">
    <source>
        <dbReference type="EMBL" id="TQF69178.1"/>
    </source>
</evidence>
<name>A0A541BAD1_9NOCA</name>
<keyword evidence="2" id="KW-0732">Signal</keyword>
<gene>
    <name evidence="4" type="ORF">FK531_10470</name>
</gene>
<dbReference type="AlphaFoldDB" id="A0A541BAD1"/>
<dbReference type="EMBL" id="VIGH01000004">
    <property type="protein sequence ID" value="TQF69178.1"/>
    <property type="molecule type" value="Genomic_DNA"/>
</dbReference>
<feature type="domain" description="Bacterial Ig-like" evidence="3">
    <location>
        <begin position="292"/>
        <end position="375"/>
    </location>
</feature>
<dbReference type="Proteomes" id="UP000316256">
    <property type="component" value="Unassembled WGS sequence"/>
</dbReference>
<dbReference type="GO" id="GO:0005975">
    <property type="term" value="P:carbohydrate metabolic process"/>
    <property type="evidence" value="ECO:0007669"/>
    <property type="project" value="UniProtKB-ARBA"/>
</dbReference>
<organism evidence="4 5">
    <name type="scientific">Rhodococcus spelaei</name>
    <dbReference type="NCBI Taxonomy" id="2546320"/>
    <lineage>
        <taxon>Bacteria</taxon>
        <taxon>Bacillati</taxon>
        <taxon>Actinomycetota</taxon>
        <taxon>Actinomycetes</taxon>
        <taxon>Mycobacteriales</taxon>
        <taxon>Nocardiaceae</taxon>
        <taxon>Rhodococcus</taxon>
    </lineage>
</organism>
<feature type="region of interest" description="Disordered" evidence="1">
    <location>
        <begin position="566"/>
        <end position="586"/>
    </location>
</feature>
<proteinExistence type="predicted"/>
<dbReference type="OrthoDB" id="4483200at2"/>